<accession>A0A183E2E0</accession>
<dbReference type="EMBL" id="UYRT01082061">
    <property type="protein sequence ID" value="VDN25428.1"/>
    <property type="molecule type" value="Genomic_DNA"/>
</dbReference>
<gene>
    <name evidence="1" type="ORF">GPUH_LOCUS15133</name>
</gene>
<name>A0A183E2E0_9BILA</name>
<protein>
    <submittedName>
        <fullName evidence="3">GTP-binding protein</fullName>
    </submittedName>
</protein>
<dbReference type="AlphaFoldDB" id="A0A183E2E0"/>
<dbReference type="Proteomes" id="UP000271098">
    <property type="component" value="Unassembled WGS sequence"/>
</dbReference>
<keyword evidence="2" id="KW-1185">Reference proteome</keyword>
<evidence type="ECO:0000313" key="2">
    <source>
        <dbReference type="Proteomes" id="UP000271098"/>
    </source>
</evidence>
<organism evidence="3">
    <name type="scientific">Gongylonema pulchrum</name>
    <dbReference type="NCBI Taxonomy" id="637853"/>
    <lineage>
        <taxon>Eukaryota</taxon>
        <taxon>Metazoa</taxon>
        <taxon>Ecdysozoa</taxon>
        <taxon>Nematoda</taxon>
        <taxon>Chromadorea</taxon>
        <taxon>Rhabditida</taxon>
        <taxon>Spirurina</taxon>
        <taxon>Spiruromorpha</taxon>
        <taxon>Spiruroidea</taxon>
        <taxon>Gongylonematidae</taxon>
        <taxon>Gongylonema</taxon>
    </lineage>
</organism>
<evidence type="ECO:0000313" key="1">
    <source>
        <dbReference type="EMBL" id="VDN25428.1"/>
    </source>
</evidence>
<reference evidence="1 2" key="2">
    <citation type="submission" date="2018-11" db="EMBL/GenBank/DDBJ databases">
        <authorList>
            <consortium name="Pathogen Informatics"/>
        </authorList>
    </citation>
    <scope>NUCLEOTIDE SEQUENCE [LARGE SCALE GENOMIC DNA]</scope>
</reference>
<proteinExistence type="predicted"/>
<dbReference type="WBParaSite" id="GPUH_0001515101-mRNA-1">
    <property type="protein sequence ID" value="GPUH_0001515101-mRNA-1"/>
    <property type="gene ID" value="GPUH_0001515101"/>
</dbReference>
<sequence length="84" mass="9476">MSIPSPRPNLDEYAQIERLRDALTEQLPEGIPADLNTDLNLLRWIRGYKANFGKITENVTTKPRLTKGVEDKIAEGVEELKKVG</sequence>
<evidence type="ECO:0000313" key="3">
    <source>
        <dbReference type="WBParaSite" id="GPUH_0001515101-mRNA-1"/>
    </source>
</evidence>
<reference evidence="3" key="1">
    <citation type="submission" date="2016-06" db="UniProtKB">
        <authorList>
            <consortium name="WormBaseParasite"/>
        </authorList>
    </citation>
    <scope>IDENTIFICATION</scope>
</reference>